<feature type="binding site" evidence="3">
    <location>
        <position position="155"/>
    </location>
    <ligand>
        <name>ATP</name>
        <dbReference type="ChEBI" id="CHEBI:30616"/>
    </ligand>
</feature>
<dbReference type="GO" id="GO:0044773">
    <property type="term" value="P:mitotic DNA damage checkpoint signaling"/>
    <property type="evidence" value="ECO:0007669"/>
    <property type="project" value="TreeGrafter"/>
</dbReference>
<dbReference type="Pfam" id="PF00069">
    <property type="entry name" value="Pkinase"/>
    <property type="match status" value="1"/>
</dbReference>
<protein>
    <recommendedName>
        <fullName evidence="5">Protein kinase domain-containing protein</fullName>
    </recommendedName>
</protein>
<keyword evidence="2 3" id="KW-0067">ATP-binding</keyword>
<keyword evidence="4" id="KW-0723">Serine/threonine-protein kinase</keyword>
<dbReference type="OMA" id="HEIFECD"/>
<dbReference type="GO" id="GO:0005737">
    <property type="term" value="C:cytoplasm"/>
    <property type="evidence" value="ECO:0007669"/>
    <property type="project" value="TreeGrafter"/>
</dbReference>
<dbReference type="InterPro" id="IPR017441">
    <property type="entry name" value="Protein_kinase_ATP_BS"/>
</dbReference>
<feature type="domain" description="Protein kinase" evidence="5">
    <location>
        <begin position="126"/>
        <end position="481"/>
    </location>
</feature>
<dbReference type="PANTHER" id="PTHR44167">
    <property type="entry name" value="OVARIAN-SPECIFIC SERINE/THREONINE-PROTEIN KINASE LOK-RELATED"/>
    <property type="match status" value="1"/>
</dbReference>
<comment type="similarity">
    <text evidence="4">Belongs to the protein kinase superfamily.</text>
</comment>
<dbReference type="SMART" id="SM00220">
    <property type="entry name" value="S_TKc"/>
    <property type="match status" value="1"/>
</dbReference>
<dbReference type="GO" id="GO:0005524">
    <property type="term" value="F:ATP binding"/>
    <property type="evidence" value="ECO:0007669"/>
    <property type="project" value="UniProtKB-UniRule"/>
</dbReference>
<evidence type="ECO:0000256" key="3">
    <source>
        <dbReference type="PROSITE-ProRule" id="PRU10141"/>
    </source>
</evidence>
<proteinExistence type="inferred from homology"/>
<sequence>MKKTTTLQSDYSKSSFFNDGKQIFCNSPHLSMEFTQFGAFIMKYNNRQQPVTIFLHEFIMKIVEEKGERHINLENICVKKTLHQKTQQLGLRLSKNGQFIEFFGEIMELWKIIKKFVIQTDFQLKYKLGQKLGEGYSSSVFKAFKIINGQKVAVKIIDKSLVQRNNASERQYLINEIAVLRQINHNNLLKLHEIFECDDNIYIVSELLEGGNLKNSLFKFRFSEQETIILMETLFQSLNYLHERNIFHQDIKFDNILLKDQQDLTSACIINFGKSEIISQKLFSSKNLNCSDQTTVTQYFRKKDILALGIVIYSIFSKKQYQETQMLDELLMKNYENMGDLEFLELKPSLLQFFQIFFTQKGRIQMDSIKCSDILNLDVFNLTNTRRTSKIQGVPHQINNDFRRTSRFAPRNSQKDHQLITNFQRNLKLPTIQDSLDYKINQNSSYSPQTEKCISSRIYDEQASSLRPRYSLLKKCLSPNI</sequence>
<reference evidence="6" key="1">
    <citation type="submission" date="2021-01" db="EMBL/GenBank/DDBJ databases">
        <authorList>
            <consortium name="Genoscope - CEA"/>
            <person name="William W."/>
        </authorList>
    </citation>
    <scope>NUCLEOTIDE SEQUENCE</scope>
</reference>
<dbReference type="PROSITE" id="PS00108">
    <property type="entry name" value="PROTEIN_KINASE_ST"/>
    <property type="match status" value="1"/>
</dbReference>
<dbReference type="GO" id="GO:0004674">
    <property type="term" value="F:protein serine/threonine kinase activity"/>
    <property type="evidence" value="ECO:0007669"/>
    <property type="project" value="UniProtKB-KW"/>
</dbReference>
<evidence type="ECO:0000256" key="1">
    <source>
        <dbReference type="ARBA" id="ARBA00022741"/>
    </source>
</evidence>
<evidence type="ECO:0000313" key="6">
    <source>
        <dbReference type="EMBL" id="CAD8058666.1"/>
    </source>
</evidence>
<gene>
    <name evidence="6" type="ORF">PPRIM_AZ9-3.1.T0270338</name>
</gene>
<dbReference type="InterPro" id="IPR008271">
    <property type="entry name" value="Ser/Thr_kinase_AS"/>
</dbReference>
<keyword evidence="4" id="KW-0808">Transferase</keyword>
<keyword evidence="4" id="KW-0418">Kinase</keyword>
<dbReference type="AlphaFoldDB" id="A0A8S1L1T8"/>
<evidence type="ECO:0000313" key="7">
    <source>
        <dbReference type="Proteomes" id="UP000688137"/>
    </source>
</evidence>
<evidence type="ECO:0000256" key="4">
    <source>
        <dbReference type="RuleBase" id="RU000304"/>
    </source>
</evidence>
<accession>A0A8S1L1T8</accession>
<dbReference type="PANTHER" id="PTHR44167:SF18">
    <property type="entry name" value="PROTEIN KINASE DOMAIN-CONTAINING PROTEIN"/>
    <property type="match status" value="1"/>
</dbReference>
<dbReference type="GO" id="GO:0005634">
    <property type="term" value="C:nucleus"/>
    <property type="evidence" value="ECO:0007669"/>
    <property type="project" value="TreeGrafter"/>
</dbReference>
<dbReference type="EMBL" id="CAJJDM010000026">
    <property type="protein sequence ID" value="CAD8058666.1"/>
    <property type="molecule type" value="Genomic_DNA"/>
</dbReference>
<dbReference type="Proteomes" id="UP000688137">
    <property type="component" value="Unassembled WGS sequence"/>
</dbReference>
<comment type="caution">
    <text evidence="6">The sequence shown here is derived from an EMBL/GenBank/DDBJ whole genome shotgun (WGS) entry which is preliminary data.</text>
</comment>
<organism evidence="6 7">
    <name type="scientific">Paramecium primaurelia</name>
    <dbReference type="NCBI Taxonomy" id="5886"/>
    <lineage>
        <taxon>Eukaryota</taxon>
        <taxon>Sar</taxon>
        <taxon>Alveolata</taxon>
        <taxon>Ciliophora</taxon>
        <taxon>Intramacronucleata</taxon>
        <taxon>Oligohymenophorea</taxon>
        <taxon>Peniculida</taxon>
        <taxon>Parameciidae</taxon>
        <taxon>Paramecium</taxon>
    </lineage>
</organism>
<dbReference type="PROSITE" id="PS50011">
    <property type="entry name" value="PROTEIN_KINASE_DOM"/>
    <property type="match status" value="1"/>
</dbReference>
<evidence type="ECO:0000259" key="5">
    <source>
        <dbReference type="PROSITE" id="PS50011"/>
    </source>
</evidence>
<name>A0A8S1L1T8_PARPR</name>
<dbReference type="PROSITE" id="PS00107">
    <property type="entry name" value="PROTEIN_KINASE_ATP"/>
    <property type="match status" value="1"/>
</dbReference>
<dbReference type="InterPro" id="IPR000719">
    <property type="entry name" value="Prot_kinase_dom"/>
</dbReference>
<keyword evidence="7" id="KW-1185">Reference proteome</keyword>
<evidence type="ECO:0000256" key="2">
    <source>
        <dbReference type="ARBA" id="ARBA00022840"/>
    </source>
</evidence>
<keyword evidence="1 3" id="KW-0547">Nucleotide-binding</keyword>